<evidence type="ECO:0000313" key="1">
    <source>
        <dbReference type="EMBL" id="CVK32744.1"/>
    </source>
</evidence>
<sequence>MRATRPGLPLCMQKRFCGVLQGVVEHISSVLFHLILSMQYPLTRRARRGVERSWGRASGCTQENTPFPWISPHAVDRGGYHAVGGGDRGGGLPLPPYGSHARGTNRAMIPPPAKPGQFSWEMLAETVH</sequence>
<protein>
    <submittedName>
        <fullName evidence="1">Uncharacterized protein</fullName>
    </submittedName>
</protein>
<reference evidence="1 2" key="1">
    <citation type="submission" date="2016-01" db="EMBL/GenBank/DDBJ databases">
        <authorList>
            <person name="Manzoor S."/>
        </authorList>
    </citation>
    <scope>NUCLEOTIDE SEQUENCE [LARGE SCALE GENOMIC DNA]</scope>
    <source>
        <strain evidence="1">Methanoculleus sp MAB1</strain>
    </source>
</reference>
<organism evidence="1 2">
    <name type="scientific">Methanoculleus bourgensis</name>
    <dbReference type="NCBI Taxonomy" id="83986"/>
    <lineage>
        <taxon>Archaea</taxon>
        <taxon>Methanobacteriati</taxon>
        <taxon>Methanobacteriota</taxon>
        <taxon>Stenosarchaea group</taxon>
        <taxon>Methanomicrobia</taxon>
        <taxon>Methanomicrobiales</taxon>
        <taxon>Methanomicrobiaceae</taxon>
        <taxon>Methanoculleus</taxon>
    </lineage>
</organism>
<name>A0A0X3BMD5_9EURY</name>
<evidence type="ECO:0000313" key="2">
    <source>
        <dbReference type="Proteomes" id="UP000069850"/>
    </source>
</evidence>
<gene>
    <name evidence="1" type="ORF">MMAB1_1531</name>
</gene>
<dbReference type="EMBL" id="LT158599">
    <property type="protein sequence ID" value="CVK32744.1"/>
    <property type="molecule type" value="Genomic_DNA"/>
</dbReference>
<dbReference type="AlphaFoldDB" id="A0A0X3BMD5"/>
<dbReference type="KEGG" id="mema:MMAB1_1531"/>
<accession>A0A0X3BMD5</accession>
<proteinExistence type="predicted"/>
<dbReference type="Proteomes" id="UP000069850">
    <property type="component" value="Chromosome 1"/>
</dbReference>